<dbReference type="AlphaFoldDB" id="A0A6J3MCY6"/>
<dbReference type="RefSeq" id="XP_033462922.1">
    <property type="nucleotide sequence ID" value="XM_033598832.1"/>
</dbReference>
<keyword evidence="1" id="KW-1185">Reference proteome</keyword>
<reference evidence="2" key="1">
    <citation type="submission" date="2020-01" db="EMBL/GenBank/DDBJ databases">
        <authorList>
            <consortium name="DOE Joint Genome Institute"/>
            <person name="Haridas S."/>
            <person name="Albert R."/>
            <person name="Binder M."/>
            <person name="Bloem J."/>
            <person name="Labutti K."/>
            <person name="Salamov A."/>
            <person name="Andreopoulos B."/>
            <person name="Baker S.E."/>
            <person name="Barry K."/>
            <person name="Bills G."/>
            <person name="Bluhm B.H."/>
            <person name="Cannon C."/>
            <person name="Castanera R."/>
            <person name="Culley D.E."/>
            <person name="Daum C."/>
            <person name="Ezra D."/>
            <person name="Gonzalez J.B."/>
            <person name="Henrissat B."/>
            <person name="Kuo A."/>
            <person name="Liang C."/>
            <person name="Lipzen A."/>
            <person name="Lutzoni F."/>
            <person name="Magnuson J."/>
            <person name="Mondo S."/>
            <person name="Nolan M."/>
            <person name="Ohm R."/>
            <person name="Pangilinan J."/>
            <person name="Park H.-J."/>
            <person name="Ramirez L."/>
            <person name="Alfaro M."/>
            <person name="Sun H."/>
            <person name="Tritt A."/>
            <person name="Yoshinaga Y."/>
            <person name="Zwiers L.-H."/>
            <person name="Turgeon B.G."/>
            <person name="Goodwin S.B."/>
            <person name="Spatafora J.W."/>
            <person name="Crous P.W."/>
            <person name="Grigoriev I.V."/>
        </authorList>
    </citation>
    <scope>NUCLEOTIDE SEQUENCE</scope>
    <source>
        <strain evidence="2">CBS 342.82</strain>
    </source>
</reference>
<protein>
    <submittedName>
        <fullName evidence="2">Uncharacterized protein</fullName>
    </submittedName>
</protein>
<accession>A0A6J3MCY6</accession>
<dbReference type="GeneID" id="54356631"/>
<organism evidence="2">
    <name type="scientific">Dissoconium aciculare CBS 342.82</name>
    <dbReference type="NCBI Taxonomy" id="1314786"/>
    <lineage>
        <taxon>Eukaryota</taxon>
        <taxon>Fungi</taxon>
        <taxon>Dikarya</taxon>
        <taxon>Ascomycota</taxon>
        <taxon>Pezizomycotina</taxon>
        <taxon>Dothideomycetes</taxon>
        <taxon>Dothideomycetidae</taxon>
        <taxon>Mycosphaerellales</taxon>
        <taxon>Dissoconiaceae</taxon>
        <taxon>Dissoconium</taxon>
    </lineage>
</organism>
<reference evidence="2" key="3">
    <citation type="submission" date="2025-08" db="UniProtKB">
        <authorList>
            <consortium name="RefSeq"/>
        </authorList>
    </citation>
    <scope>IDENTIFICATION</scope>
    <source>
        <strain evidence="2">CBS 342.82</strain>
    </source>
</reference>
<sequence length="162" mass="18285">MTHHDLGVMVKTWNFTLEVNRDVDQHREFEHPMSCLALVDCGKSSVFPETIRALHPRFKPRMSAITINATSTGSIQTKGNPFLRQTVGKQSTTTTLPSLRNRASQPLIALTMVELIQLLMQDSRATTVSTTVTLKCWRRLIPAGSCRHARCAHHRVRFPQPI</sequence>
<gene>
    <name evidence="2" type="ORF">K489DRAFT_100848</name>
</gene>
<reference evidence="2" key="2">
    <citation type="submission" date="2020-04" db="EMBL/GenBank/DDBJ databases">
        <authorList>
            <consortium name="NCBI Genome Project"/>
        </authorList>
    </citation>
    <scope>NUCLEOTIDE SEQUENCE</scope>
    <source>
        <strain evidence="2">CBS 342.82</strain>
    </source>
</reference>
<proteinExistence type="predicted"/>
<evidence type="ECO:0000313" key="2">
    <source>
        <dbReference type="RefSeq" id="XP_033462922.1"/>
    </source>
</evidence>
<dbReference type="Proteomes" id="UP000504637">
    <property type="component" value="Unplaced"/>
</dbReference>
<evidence type="ECO:0000313" key="1">
    <source>
        <dbReference type="Proteomes" id="UP000504637"/>
    </source>
</evidence>
<name>A0A6J3MCY6_9PEZI</name>